<keyword evidence="2" id="KW-1185">Reference proteome</keyword>
<comment type="caution">
    <text evidence="1">The sequence shown here is derived from an EMBL/GenBank/DDBJ whole genome shotgun (WGS) entry which is preliminary data.</text>
</comment>
<organism evidence="1 2">
    <name type="scientific">Arthrobacter cavernae</name>
    <dbReference type="NCBI Taxonomy" id="2817681"/>
    <lineage>
        <taxon>Bacteria</taxon>
        <taxon>Bacillati</taxon>
        <taxon>Actinomycetota</taxon>
        <taxon>Actinomycetes</taxon>
        <taxon>Micrococcales</taxon>
        <taxon>Micrococcaceae</taxon>
        <taxon>Arthrobacter</taxon>
    </lineage>
</organism>
<reference evidence="1" key="1">
    <citation type="submission" date="2021-03" db="EMBL/GenBank/DDBJ databases">
        <title>A new species, PO-11, isolated from a karst cave deposit.</title>
        <authorList>
            <person name="Zhaoxiaoyong W."/>
        </authorList>
    </citation>
    <scope>NUCLEOTIDE SEQUENCE</scope>
    <source>
        <strain evidence="1">PO-11</strain>
    </source>
</reference>
<evidence type="ECO:0000313" key="2">
    <source>
        <dbReference type="Proteomes" id="UP000664164"/>
    </source>
</evidence>
<dbReference type="EMBL" id="JAFNLL010000013">
    <property type="protein sequence ID" value="MBO1267806.1"/>
    <property type="molecule type" value="Genomic_DNA"/>
</dbReference>
<dbReference type="AlphaFoldDB" id="A0A939HH68"/>
<evidence type="ECO:0000313" key="1">
    <source>
        <dbReference type="EMBL" id="MBO1267806.1"/>
    </source>
</evidence>
<proteinExistence type="predicted"/>
<gene>
    <name evidence="1" type="ORF">J1902_07385</name>
</gene>
<evidence type="ECO:0008006" key="3">
    <source>
        <dbReference type="Google" id="ProtNLM"/>
    </source>
</evidence>
<dbReference type="Proteomes" id="UP000664164">
    <property type="component" value="Unassembled WGS sequence"/>
</dbReference>
<sequence>MADGVNAVSSNLSAISTLLALPQADDAGAQTADRYEWQAAMAAADSFAVYLQWHNGDFAGLNPDEINIICELHEDWIVQLGSEAELVSAKHRDPSSGPWKDVATLVSDGGVGHLFVRWLAADRKPTARLVTNAATAPGPARRLADCSNLPSQISQSGRIADDLNGELDTIIDAFCRGIMMYRKNVPDSWRAPAEARSKDLTVPDDLIDAGHAFLRILRIDEGRPSRSYVAHAASSMYAQPVASRLGHASATAQAMWEVVLQVLRIRMRARGDTIQGGLPTIGRNGLTQGAVESVESRTVSLGDIEVAIATAVRHPNAYIPVAIPSRPTKLSAKMAQGRCSHTSIERAEQLRLDYSDYRRELRNAVPGSVGEIKKIERVLHRIADEETQRVRNPSGSWGAELWSALSHRLKNQNELTNFDLDEDLSLGGVCYLSSQCKVWFSEGFDVKGFISDMKTQGGGQNGATTSGRPS</sequence>
<name>A0A939HH68_9MICC</name>
<accession>A0A939HH68</accession>
<protein>
    <recommendedName>
        <fullName evidence="3">DUF4297 domain-containing protein</fullName>
    </recommendedName>
</protein>